<dbReference type="Proteomes" id="UP000533080">
    <property type="component" value="Unassembled WGS sequence"/>
</dbReference>
<organism evidence="1 2">
    <name type="scientific">Myxococcus xanthus</name>
    <dbReference type="NCBI Taxonomy" id="34"/>
    <lineage>
        <taxon>Bacteria</taxon>
        <taxon>Pseudomonadati</taxon>
        <taxon>Myxococcota</taxon>
        <taxon>Myxococcia</taxon>
        <taxon>Myxococcales</taxon>
        <taxon>Cystobacterineae</taxon>
        <taxon>Myxococcaceae</taxon>
        <taxon>Myxococcus</taxon>
    </lineage>
</organism>
<reference evidence="1 2" key="1">
    <citation type="submission" date="2020-05" db="EMBL/GenBank/DDBJ databases">
        <authorList>
            <person name="Whitworth D."/>
        </authorList>
    </citation>
    <scope>NUCLEOTIDE SEQUENCE [LARGE SCALE GENOMIC DNA]</scope>
    <source>
        <strain evidence="1 2">AM005</strain>
    </source>
</reference>
<evidence type="ECO:0000313" key="1">
    <source>
        <dbReference type="EMBL" id="NOJ83473.1"/>
    </source>
</evidence>
<dbReference type="InterPro" id="IPR011959">
    <property type="entry name" value="CHP02270"/>
</dbReference>
<sequence>MAKHTGRLLHWNIYETHLDEAAFRWTQWEQALDAPDFTLADVAELEEQFTAHVDGLVLGREPVARRLLEPALESDEPERIATAALALLRSEEPFGPASVLAALPSAPIPALLPLQRALELAPSSASLAGLPSLLKQEGVSPELLPLVLEVLGSQGLATAEVCLPFVAHSNPQVAAAGLRAASHSRLPIAPSVVQRALDADTHLLRDAAIVAGLQGGHRGAWAACQAAAEPGGSGGRLPLLLLAMNGDDRDLKLLLARLSGEKSRPDALWALGFSGRVAAADACVEHMRHEPTAALAGEAFSAITGLPIEADFAVPKEEPEEGLAPLEEEDLDANLNLKPEDALPIPNSEKVMAWWHDIRPRLDAKQRYLAGTPFTPQALLDGLVNMPMRRRHALALELALRSRGAIQVPTRRWVATQVLTWTEARTAPTSLYSRPFAEGLRG</sequence>
<proteinExistence type="predicted"/>
<dbReference type="EMBL" id="JABFNT010000199">
    <property type="protein sequence ID" value="NOJ83473.1"/>
    <property type="molecule type" value="Genomic_DNA"/>
</dbReference>
<dbReference type="NCBIfam" id="TIGR02270">
    <property type="entry name" value="TIGR02270 family protein"/>
    <property type="match status" value="1"/>
</dbReference>
<protein>
    <submittedName>
        <fullName evidence="1">TIGR02270 family protein</fullName>
    </submittedName>
</protein>
<dbReference type="AlphaFoldDB" id="A0A7Y4MW80"/>
<dbReference type="RefSeq" id="WP_171445233.1">
    <property type="nucleotide sequence ID" value="NZ_JABFNS010000056.1"/>
</dbReference>
<gene>
    <name evidence="1" type="ORF">HNV28_35070</name>
</gene>
<comment type="caution">
    <text evidence="1">The sequence shown here is derived from an EMBL/GenBank/DDBJ whole genome shotgun (WGS) entry which is preliminary data.</text>
</comment>
<name>A0A7Y4MW80_MYXXA</name>
<evidence type="ECO:0000313" key="2">
    <source>
        <dbReference type="Proteomes" id="UP000533080"/>
    </source>
</evidence>
<accession>A0A7Y4MW80</accession>